<comment type="caution">
    <text evidence="1">The sequence shown here is derived from an EMBL/GenBank/DDBJ whole genome shotgun (WGS) entry which is preliminary data.</text>
</comment>
<organism evidence="1 2">
    <name type="scientific">Brucella lupini</name>
    <dbReference type="NCBI Taxonomy" id="255457"/>
    <lineage>
        <taxon>Bacteria</taxon>
        <taxon>Pseudomonadati</taxon>
        <taxon>Pseudomonadota</taxon>
        <taxon>Alphaproteobacteria</taxon>
        <taxon>Hyphomicrobiales</taxon>
        <taxon>Brucellaceae</taxon>
        <taxon>Brucella/Ochrobactrum group</taxon>
        <taxon>Brucella</taxon>
    </lineage>
</organism>
<accession>A0A256GWP3</accession>
<reference evidence="1 2" key="1">
    <citation type="submission" date="2017-07" db="EMBL/GenBank/DDBJ databases">
        <title>Draft genome of Ochrobactrum lupini type strain LUP21.</title>
        <authorList>
            <person name="Krzyzanowska D.M."/>
            <person name="Jafra S."/>
        </authorList>
    </citation>
    <scope>NUCLEOTIDE SEQUENCE [LARGE SCALE GENOMIC DNA]</scope>
    <source>
        <strain evidence="1 2">LUP21</strain>
    </source>
</reference>
<sequence>MMPVPLKSGPLMRSLKQAAALIADTAIFTLRLRPGLKQFRS</sequence>
<evidence type="ECO:0000313" key="1">
    <source>
        <dbReference type="EMBL" id="OYR31320.1"/>
    </source>
</evidence>
<evidence type="ECO:0000313" key="2">
    <source>
        <dbReference type="Proteomes" id="UP000216363"/>
    </source>
</evidence>
<dbReference type="Proteomes" id="UP000216363">
    <property type="component" value="Unassembled WGS sequence"/>
</dbReference>
<dbReference type="EMBL" id="NNRN01000039">
    <property type="protein sequence ID" value="OYR31320.1"/>
    <property type="molecule type" value="Genomic_DNA"/>
</dbReference>
<protein>
    <submittedName>
        <fullName evidence="1">Uncharacterized protein</fullName>
    </submittedName>
</protein>
<dbReference type="AlphaFoldDB" id="A0A256GWP3"/>
<proteinExistence type="predicted"/>
<gene>
    <name evidence="1" type="ORF">CES86_1270</name>
</gene>
<name>A0A256GWP3_9HYPH</name>